<sequence length="164" mass="18908">MFIYVIYKDPPELSLIFPRGSEVIDSSVEKTLLVNPVCPVRIILEYIRKHCRLGIFTQFDLADENGCLMRLFHQPTYAYVTDQFEHKGTYFIIVFKETEKKVDVLPQLSYDNRLHFDLKMKVRKFLMGGDLSTSTVTMSKLLAPSSASRLSAHQLSKVTVKKNK</sequence>
<proteinExistence type="predicted"/>
<dbReference type="PANTHER" id="PTHR33887">
    <property type="entry name" value="PB1 DOMAIN-CONTAINING PROTEIN"/>
    <property type="match status" value="1"/>
</dbReference>
<organism evidence="1 2">
    <name type="scientific">Spodoptera littoralis</name>
    <name type="common">Egyptian cotton leafworm</name>
    <dbReference type="NCBI Taxonomy" id="7109"/>
    <lineage>
        <taxon>Eukaryota</taxon>
        <taxon>Metazoa</taxon>
        <taxon>Ecdysozoa</taxon>
        <taxon>Arthropoda</taxon>
        <taxon>Hexapoda</taxon>
        <taxon>Insecta</taxon>
        <taxon>Pterygota</taxon>
        <taxon>Neoptera</taxon>
        <taxon>Endopterygota</taxon>
        <taxon>Lepidoptera</taxon>
        <taxon>Glossata</taxon>
        <taxon>Ditrysia</taxon>
        <taxon>Noctuoidea</taxon>
        <taxon>Noctuidae</taxon>
        <taxon>Amphipyrinae</taxon>
        <taxon>Spodoptera</taxon>
    </lineage>
</organism>
<dbReference type="EMBL" id="LR824533">
    <property type="protein sequence ID" value="CAH1639400.1"/>
    <property type="molecule type" value="Genomic_DNA"/>
</dbReference>
<evidence type="ECO:0000313" key="1">
    <source>
        <dbReference type="EMBL" id="CAH1639400.1"/>
    </source>
</evidence>
<gene>
    <name evidence="1" type="ORF">SPLIT_LOCUS4757</name>
</gene>
<dbReference type="Proteomes" id="UP001153321">
    <property type="component" value="Chromosome 2"/>
</dbReference>
<evidence type="ECO:0000313" key="2">
    <source>
        <dbReference type="Proteomes" id="UP001153321"/>
    </source>
</evidence>
<protein>
    <submittedName>
        <fullName evidence="1">Uncharacterized protein</fullName>
    </submittedName>
</protein>
<dbReference type="InterPro" id="IPR039471">
    <property type="entry name" value="CXorf65-like"/>
</dbReference>
<accession>A0A9P0I1C2</accession>
<dbReference type="AlphaFoldDB" id="A0A9P0I1C2"/>
<name>A0A9P0I1C2_SPOLI</name>
<dbReference type="PANTHER" id="PTHR33887:SF4">
    <property type="entry name" value="AB2-183"/>
    <property type="match status" value="1"/>
</dbReference>
<reference evidence="1" key="1">
    <citation type="submission" date="2022-02" db="EMBL/GenBank/DDBJ databases">
        <authorList>
            <person name="King R."/>
        </authorList>
    </citation>
    <scope>NUCLEOTIDE SEQUENCE</scope>
</reference>
<dbReference type="Pfam" id="PF15874">
    <property type="entry name" value="Il2rg"/>
    <property type="match status" value="1"/>
</dbReference>
<keyword evidence="2" id="KW-1185">Reference proteome</keyword>